<dbReference type="InterPro" id="IPR013113">
    <property type="entry name" value="SIP_FAD-bd"/>
</dbReference>
<dbReference type="InterPro" id="IPR017927">
    <property type="entry name" value="FAD-bd_FR_type"/>
</dbReference>
<dbReference type="Proteomes" id="UP001146469">
    <property type="component" value="Unassembled WGS sequence"/>
</dbReference>
<dbReference type="InterPro" id="IPR039261">
    <property type="entry name" value="FNR_nucleotide-bd"/>
</dbReference>
<proteinExistence type="predicted"/>
<evidence type="ECO:0000313" key="2">
    <source>
        <dbReference type="EMBL" id="MCZ9288804.1"/>
    </source>
</evidence>
<feature type="domain" description="FAD-binding FR-type" evidence="1">
    <location>
        <begin position="35"/>
        <end position="172"/>
    </location>
</feature>
<evidence type="ECO:0000313" key="3">
    <source>
        <dbReference type="Proteomes" id="UP001146469"/>
    </source>
</evidence>
<dbReference type="GO" id="GO:0016491">
    <property type="term" value="F:oxidoreductase activity"/>
    <property type="evidence" value="ECO:0007669"/>
    <property type="project" value="InterPro"/>
</dbReference>
<sequence>MVSSPFTLNTPTNTSAYRAAFSDHLLLAAPSEPHHRIIRATVCDVSTPAENLKRIVIHSPELVGFQLSGPDEFFGLFMPAKPGEDLHLPLHGGGANIRASVAAMPETQRPNLRWYTVRTFDPERGQMAFDVATHGVDSPNGEHVGPGLAWALSARVDDQVGIWTCQGLWHRAHNSQTLIADPSAAPSIRAILEYAQAFAPEQLCDMHLVIVAENHDDLEPSLVADWESKLGSLEVLFSATTDFSATVMSHLQQLDRVEHPATQSRYVWVAGEGQLCKEVRRHAIHTWGLNSESVQWCPYWFLGRARP</sequence>
<gene>
    <name evidence="2" type="ORF">L8V00_01065</name>
</gene>
<protein>
    <submittedName>
        <fullName evidence="2">Siderophore-interacting protein</fullName>
    </submittedName>
</protein>
<evidence type="ECO:0000259" key="1">
    <source>
        <dbReference type="PROSITE" id="PS51384"/>
    </source>
</evidence>
<dbReference type="EMBL" id="JAKMUT010000001">
    <property type="protein sequence ID" value="MCZ9288804.1"/>
    <property type="molecule type" value="Genomic_DNA"/>
</dbReference>
<dbReference type="CDD" id="cd06193">
    <property type="entry name" value="siderophore_interacting"/>
    <property type="match status" value="1"/>
</dbReference>
<name>A0A9X3LIX6_9CORY</name>
<dbReference type="PANTHER" id="PTHR30157:SF0">
    <property type="entry name" value="NADPH-DEPENDENT FERRIC-CHELATE REDUCTASE"/>
    <property type="match status" value="1"/>
</dbReference>
<organism evidence="2 3">
    <name type="scientific">Corynebacterium evansiae</name>
    <dbReference type="NCBI Taxonomy" id="2913499"/>
    <lineage>
        <taxon>Bacteria</taxon>
        <taxon>Bacillati</taxon>
        <taxon>Actinomycetota</taxon>
        <taxon>Actinomycetes</taxon>
        <taxon>Mycobacteriales</taxon>
        <taxon>Corynebacteriaceae</taxon>
        <taxon>Corynebacterium</taxon>
    </lineage>
</organism>
<dbReference type="Pfam" id="PF04954">
    <property type="entry name" value="SIP"/>
    <property type="match status" value="1"/>
</dbReference>
<keyword evidence="3" id="KW-1185">Reference proteome</keyword>
<reference evidence="2" key="1">
    <citation type="submission" date="2022-02" db="EMBL/GenBank/DDBJ databases">
        <title>Corynebacterium sp. from urogenital microbiome.</title>
        <authorList>
            <person name="Cappelli E.A."/>
            <person name="Ribeiro T.G."/>
            <person name="Peixe L."/>
        </authorList>
    </citation>
    <scope>NUCLEOTIDE SEQUENCE</scope>
    <source>
        <strain evidence="2">C8Ua_174</strain>
    </source>
</reference>
<dbReference type="AlphaFoldDB" id="A0A9X3LIX6"/>
<dbReference type="Pfam" id="PF08021">
    <property type="entry name" value="FAD_binding_9"/>
    <property type="match status" value="1"/>
</dbReference>
<dbReference type="InterPro" id="IPR039374">
    <property type="entry name" value="SIP_fam"/>
</dbReference>
<dbReference type="PANTHER" id="PTHR30157">
    <property type="entry name" value="FERRIC REDUCTASE, NADPH-DEPENDENT"/>
    <property type="match status" value="1"/>
</dbReference>
<dbReference type="PROSITE" id="PS51384">
    <property type="entry name" value="FAD_FR"/>
    <property type="match status" value="1"/>
</dbReference>
<dbReference type="RefSeq" id="WP_269943976.1">
    <property type="nucleotide sequence ID" value="NZ_JAKMUT010000001.1"/>
</dbReference>
<dbReference type="InterPro" id="IPR007037">
    <property type="entry name" value="SIP_rossman_dom"/>
</dbReference>
<dbReference type="Gene3D" id="2.40.30.10">
    <property type="entry name" value="Translation factors"/>
    <property type="match status" value="1"/>
</dbReference>
<accession>A0A9X3LIX6</accession>
<dbReference type="Gene3D" id="3.40.50.80">
    <property type="entry name" value="Nucleotide-binding domain of ferredoxin-NADP reductase (FNR) module"/>
    <property type="match status" value="1"/>
</dbReference>
<comment type="caution">
    <text evidence="2">The sequence shown here is derived from an EMBL/GenBank/DDBJ whole genome shotgun (WGS) entry which is preliminary data.</text>
</comment>